<dbReference type="KEGG" id="bti:BTG_05680"/>
<protein>
    <submittedName>
        <fullName evidence="2">Uncharacterized protein</fullName>
    </submittedName>
</protein>
<gene>
    <name evidence="2" type="ORF">BTG_05680</name>
</gene>
<dbReference type="RefSeq" id="WP_001018923.1">
    <property type="nucleotide sequence ID" value="NC_018500.1"/>
</dbReference>
<dbReference type="EMBL" id="CP003752">
    <property type="protein sequence ID" value="AFQ14628.1"/>
    <property type="molecule type" value="Genomic_DNA"/>
</dbReference>
<dbReference type="Proteomes" id="UP000005259">
    <property type="component" value="Chromosome"/>
</dbReference>
<evidence type="ECO:0000313" key="2">
    <source>
        <dbReference type="EMBL" id="AFQ14628.1"/>
    </source>
</evidence>
<accession>A0A9W3J5L4</accession>
<dbReference type="AlphaFoldDB" id="A0A9W3J5L4"/>
<evidence type="ECO:0000313" key="3">
    <source>
        <dbReference type="Proteomes" id="UP000005259"/>
    </source>
</evidence>
<evidence type="ECO:0000256" key="1">
    <source>
        <dbReference type="SAM" id="MobiDB-lite"/>
    </source>
</evidence>
<feature type="compositionally biased region" description="Polar residues" evidence="1">
    <location>
        <begin position="253"/>
        <end position="264"/>
    </location>
</feature>
<reference evidence="2 3" key="1">
    <citation type="submission" date="2012-08" db="EMBL/GenBank/DDBJ databases">
        <authorList>
            <person name="Doggett N."/>
            <person name="Teshima H."/>
            <person name="Bruce D."/>
            <person name="Detter J.C."/>
            <person name="Johnson S.L."/>
            <person name="Han C."/>
        </authorList>
    </citation>
    <scope>NUCLEOTIDE SEQUENCE [LARGE SCALE GENOMIC DNA]</scope>
    <source>
        <strain evidence="2 3">HD-771</strain>
    </source>
</reference>
<feature type="compositionally biased region" description="Basic and acidic residues" evidence="1">
    <location>
        <begin position="269"/>
        <end position="278"/>
    </location>
</feature>
<proteinExistence type="predicted"/>
<name>A0A9W3J5L4_BACTU</name>
<feature type="region of interest" description="Disordered" evidence="1">
    <location>
        <begin position="253"/>
        <end position="278"/>
    </location>
</feature>
<organism evidence="2 3">
    <name type="scientific">Bacillus thuringiensis HD-771</name>
    <dbReference type="NCBI Taxonomy" id="1218175"/>
    <lineage>
        <taxon>Bacteria</taxon>
        <taxon>Bacillati</taxon>
        <taxon>Bacillota</taxon>
        <taxon>Bacilli</taxon>
        <taxon>Bacillales</taxon>
        <taxon>Bacillaceae</taxon>
        <taxon>Bacillus</taxon>
        <taxon>Bacillus cereus group</taxon>
    </lineage>
</organism>
<sequence length="278" mass="31179">MAIVKGTDALKPVEKDNNEENTEDRILRYIKADEEIKVRLLGDQEFARVTAYDIYPLTGTIGIPEVKDHFEEGKKILFKEADRIKKELGVDKKRKEMNDIQFKAAKKAELKPWVDALTEAYRLEKGVKFLFAFIDAESGKPFLMQASENAAPVIQKTIAESQEQKDIMLFKLTKSKGGFTVAPDMTSFGKLTPEQAAIIEDTKDFEAPIELFEEAHIKPTEEYQLGVLKKMNDSEGQSKGLFTEYLAANAISGDTTSTADNSTDVGEPLDIKDEDLPF</sequence>